<dbReference type="InterPro" id="IPR050131">
    <property type="entry name" value="Peptidase_S8_subtilisin-like"/>
</dbReference>
<dbReference type="Gene3D" id="2.60.40.10">
    <property type="entry name" value="Immunoglobulins"/>
    <property type="match status" value="1"/>
</dbReference>
<dbReference type="Pfam" id="PF06280">
    <property type="entry name" value="fn3_5"/>
    <property type="match status" value="1"/>
</dbReference>
<evidence type="ECO:0000256" key="6">
    <source>
        <dbReference type="PIRSR" id="PIRSR615500-1"/>
    </source>
</evidence>
<dbReference type="InterPro" id="IPR034187">
    <property type="entry name" value="Peptidases_S8_5"/>
</dbReference>
<dbReference type="InterPro" id="IPR010435">
    <property type="entry name" value="C5a/SBT2-like_Fn3"/>
</dbReference>
<reference evidence="12" key="3">
    <citation type="submission" date="2011-03" db="EMBL/GenBank/DDBJ databases">
        <title>Annotation of Magnaporthe poae ATCC 64411.</title>
        <authorList>
            <person name="Ma L.-J."/>
            <person name="Dead R."/>
            <person name="Young S.K."/>
            <person name="Zeng Q."/>
            <person name="Gargeya S."/>
            <person name="Fitzgerald M."/>
            <person name="Haas B."/>
            <person name="Abouelleil A."/>
            <person name="Alvarado L."/>
            <person name="Arachchi H.M."/>
            <person name="Berlin A."/>
            <person name="Brown A."/>
            <person name="Chapman S.B."/>
            <person name="Chen Z."/>
            <person name="Dunbar C."/>
            <person name="Freedman E."/>
            <person name="Gearin G."/>
            <person name="Gellesch M."/>
            <person name="Goldberg J."/>
            <person name="Griggs A."/>
            <person name="Gujja S."/>
            <person name="Heiman D."/>
            <person name="Howarth C."/>
            <person name="Larson L."/>
            <person name="Lui A."/>
            <person name="MacDonald P.J.P."/>
            <person name="Mehta T."/>
            <person name="Montmayeur A."/>
            <person name="Murphy C."/>
            <person name="Neiman D."/>
            <person name="Pearson M."/>
            <person name="Priest M."/>
            <person name="Roberts A."/>
            <person name="Saif S."/>
            <person name="Shea T."/>
            <person name="Shenoy N."/>
            <person name="Sisk P."/>
            <person name="Stolte C."/>
            <person name="Sykes S."/>
            <person name="Yandava C."/>
            <person name="Wortman J."/>
            <person name="Nusbaum C."/>
            <person name="Birren B."/>
        </authorList>
    </citation>
    <scope>NUCLEOTIDE SEQUENCE</scope>
    <source>
        <strain evidence="12">ATCC 64411</strain>
    </source>
</reference>
<dbReference type="CDD" id="cd07489">
    <property type="entry name" value="Peptidases_S8_5"/>
    <property type="match status" value="1"/>
</dbReference>
<dbReference type="VEuPathDB" id="FungiDB:MAPG_06934"/>
<gene>
    <name evidence="12" type="ORF">MAPG_06934</name>
</gene>
<dbReference type="AlphaFoldDB" id="A0A0C4E3D5"/>
<evidence type="ECO:0000313" key="13">
    <source>
        <dbReference type="EnsemblFungi" id="MAPG_06934T0"/>
    </source>
</evidence>
<protein>
    <recommendedName>
        <fullName evidence="15">Minor extracellular protease vpr</fullName>
    </recommendedName>
</protein>
<evidence type="ECO:0000313" key="12">
    <source>
        <dbReference type="EMBL" id="KLU87944.1"/>
    </source>
</evidence>
<dbReference type="STRING" id="644358.A0A0C4E3D5"/>
<dbReference type="InterPro" id="IPR023828">
    <property type="entry name" value="Peptidase_S8_Ser-AS"/>
</dbReference>
<dbReference type="PRINTS" id="PR00723">
    <property type="entry name" value="SUBTILISIN"/>
</dbReference>
<feature type="active site" description="Charge relay system" evidence="6 7">
    <location>
        <position position="150"/>
    </location>
</feature>
<reference evidence="13" key="5">
    <citation type="submission" date="2015-06" db="UniProtKB">
        <authorList>
            <consortium name="EnsemblFungi"/>
        </authorList>
    </citation>
    <scope>IDENTIFICATION</scope>
    <source>
        <strain evidence="13">ATCC 64411</strain>
    </source>
</reference>
<dbReference type="PROSITE" id="PS51892">
    <property type="entry name" value="SUBTILASE"/>
    <property type="match status" value="1"/>
</dbReference>
<dbReference type="Pfam" id="PF00082">
    <property type="entry name" value="Peptidase_S8"/>
    <property type="match status" value="1"/>
</dbReference>
<dbReference type="EMBL" id="ADBL01001666">
    <property type="status" value="NOT_ANNOTATED_CDS"/>
    <property type="molecule type" value="Genomic_DNA"/>
</dbReference>
<feature type="chain" id="PRO_5010907116" description="Minor extracellular protease vpr" evidence="9">
    <location>
        <begin position="18"/>
        <end position="905"/>
    </location>
</feature>
<evidence type="ECO:0000313" key="14">
    <source>
        <dbReference type="Proteomes" id="UP000011715"/>
    </source>
</evidence>
<feature type="signal peptide" evidence="9">
    <location>
        <begin position="1"/>
        <end position="17"/>
    </location>
</feature>
<keyword evidence="3 9" id="KW-0732">Signal</keyword>
<organism evidence="13 14">
    <name type="scientific">Magnaporthiopsis poae (strain ATCC 64411 / 73-15)</name>
    <name type="common">Kentucky bluegrass fungus</name>
    <name type="synonym">Magnaporthe poae</name>
    <dbReference type="NCBI Taxonomy" id="644358"/>
    <lineage>
        <taxon>Eukaryota</taxon>
        <taxon>Fungi</taxon>
        <taxon>Dikarya</taxon>
        <taxon>Ascomycota</taxon>
        <taxon>Pezizomycotina</taxon>
        <taxon>Sordariomycetes</taxon>
        <taxon>Sordariomycetidae</taxon>
        <taxon>Magnaporthales</taxon>
        <taxon>Magnaporthaceae</taxon>
        <taxon>Magnaporthiopsis</taxon>
    </lineage>
</organism>
<keyword evidence="4 7" id="KW-0378">Hydrolase</keyword>
<dbReference type="InterPro" id="IPR022398">
    <property type="entry name" value="Peptidase_S8_His-AS"/>
</dbReference>
<evidence type="ECO:0008006" key="15">
    <source>
        <dbReference type="Google" id="ProtNLM"/>
    </source>
</evidence>
<dbReference type="Gene3D" id="3.40.50.200">
    <property type="entry name" value="Peptidase S8/S53 domain"/>
    <property type="match status" value="2"/>
</dbReference>
<evidence type="ECO:0000256" key="3">
    <source>
        <dbReference type="ARBA" id="ARBA00022729"/>
    </source>
</evidence>
<dbReference type="eggNOG" id="KOG4266">
    <property type="taxonomic scope" value="Eukaryota"/>
</dbReference>
<accession>A0A0C4E3D5</accession>
<evidence type="ECO:0000256" key="7">
    <source>
        <dbReference type="PROSITE-ProRule" id="PRU01240"/>
    </source>
</evidence>
<comment type="similarity">
    <text evidence="1 7 8">Belongs to the peptidase S8 family.</text>
</comment>
<evidence type="ECO:0000256" key="4">
    <source>
        <dbReference type="ARBA" id="ARBA00022801"/>
    </source>
</evidence>
<dbReference type="GO" id="GO:0016020">
    <property type="term" value="C:membrane"/>
    <property type="evidence" value="ECO:0007669"/>
    <property type="project" value="InterPro"/>
</dbReference>
<feature type="domain" description="C5a peptidase/Subtilisin-like protease SBT2-like Fn3-like" evidence="11">
    <location>
        <begin position="605"/>
        <end position="722"/>
    </location>
</feature>
<dbReference type="InterPro" id="IPR036852">
    <property type="entry name" value="Peptidase_S8/S53_dom_sf"/>
</dbReference>
<reference evidence="13" key="4">
    <citation type="journal article" date="2015" name="G3 (Bethesda)">
        <title>Genome sequences of three phytopathogenic species of the Magnaporthaceae family of fungi.</title>
        <authorList>
            <person name="Okagaki L.H."/>
            <person name="Nunes C.C."/>
            <person name="Sailsbery J."/>
            <person name="Clay B."/>
            <person name="Brown D."/>
            <person name="John T."/>
            <person name="Oh Y."/>
            <person name="Young N."/>
            <person name="Fitzgerald M."/>
            <person name="Haas B.J."/>
            <person name="Zeng Q."/>
            <person name="Young S."/>
            <person name="Adiconis X."/>
            <person name="Fan L."/>
            <person name="Levin J.Z."/>
            <person name="Mitchell T.K."/>
            <person name="Okubara P.A."/>
            <person name="Farman M.L."/>
            <person name="Kohn L.M."/>
            <person name="Birren B."/>
            <person name="Ma L.-J."/>
            <person name="Dean R.A."/>
        </authorList>
    </citation>
    <scope>NUCLEOTIDE SEQUENCE</scope>
    <source>
        <strain evidence="13">ATCC 64411 / 73-15</strain>
    </source>
</reference>
<reference evidence="14" key="1">
    <citation type="submission" date="2010-05" db="EMBL/GenBank/DDBJ databases">
        <title>The genome sequence of Magnaporthe poae strain ATCC 64411.</title>
        <authorList>
            <person name="Ma L.-J."/>
            <person name="Dead R."/>
            <person name="Young S."/>
            <person name="Zeng Q."/>
            <person name="Koehrsen M."/>
            <person name="Alvarado L."/>
            <person name="Berlin A."/>
            <person name="Chapman S.B."/>
            <person name="Chen Z."/>
            <person name="Freedman E."/>
            <person name="Gellesch M."/>
            <person name="Goldberg J."/>
            <person name="Griggs A."/>
            <person name="Gujja S."/>
            <person name="Heilman E.R."/>
            <person name="Heiman D."/>
            <person name="Hepburn T."/>
            <person name="Howarth C."/>
            <person name="Jen D."/>
            <person name="Larson L."/>
            <person name="Mehta T."/>
            <person name="Neiman D."/>
            <person name="Pearson M."/>
            <person name="Roberts A."/>
            <person name="Saif S."/>
            <person name="Shea T."/>
            <person name="Shenoy N."/>
            <person name="Sisk P."/>
            <person name="Stolte C."/>
            <person name="Sykes S."/>
            <person name="Walk T."/>
            <person name="White J."/>
            <person name="Yandava C."/>
            <person name="Haas B."/>
            <person name="Nusbaum C."/>
            <person name="Birren B."/>
        </authorList>
    </citation>
    <scope>NUCLEOTIDE SEQUENCE [LARGE SCALE GENOMIC DNA]</scope>
    <source>
        <strain evidence="14">ATCC 64411 / 73-15</strain>
    </source>
</reference>
<dbReference type="PROSITE" id="PS00138">
    <property type="entry name" value="SUBTILASE_SER"/>
    <property type="match status" value="1"/>
</dbReference>
<keyword evidence="5 7" id="KW-0720">Serine protease</keyword>
<feature type="domain" description="Peptidase S8/S53" evidence="10">
    <location>
        <begin position="141"/>
        <end position="535"/>
    </location>
</feature>
<dbReference type="PANTHER" id="PTHR43806">
    <property type="entry name" value="PEPTIDASE S8"/>
    <property type="match status" value="1"/>
</dbReference>
<dbReference type="SUPFAM" id="SSF52743">
    <property type="entry name" value="Subtilisin-like"/>
    <property type="match status" value="1"/>
</dbReference>
<dbReference type="PROSITE" id="PS00136">
    <property type="entry name" value="SUBTILASE_ASP"/>
    <property type="match status" value="1"/>
</dbReference>
<dbReference type="EMBL" id="GL876971">
    <property type="protein sequence ID" value="KLU87944.1"/>
    <property type="molecule type" value="Genomic_DNA"/>
</dbReference>
<evidence type="ECO:0000256" key="2">
    <source>
        <dbReference type="ARBA" id="ARBA00022670"/>
    </source>
</evidence>
<evidence type="ECO:0000259" key="11">
    <source>
        <dbReference type="Pfam" id="PF06280"/>
    </source>
</evidence>
<dbReference type="PANTHER" id="PTHR43806:SF66">
    <property type="entry name" value="SERIN ENDOPEPTIDASE"/>
    <property type="match status" value="1"/>
</dbReference>
<dbReference type="InterPro" id="IPR023827">
    <property type="entry name" value="Peptidase_S8_Asp-AS"/>
</dbReference>
<keyword evidence="14" id="KW-1185">Reference proteome</keyword>
<dbReference type="GO" id="GO:0006508">
    <property type="term" value="P:proteolysis"/>
    <property type="evidence" value="ECO:0007669"/>
    <property type="project" value="UniProtKB-KW"/>
</dbReference>
<proteinExistence type="inferred from homology"/>
<dbReference type="GO" id="GO:0004252">
    <property type="term" value="F:serine-type endopeptidase activity"/>
    <property type="evidence" value="ECO:0007669"/>
    <property type="project" value="UniProtKB-UniRule"/>
</dbReference>
<dbReference type="InterPro" id="IPR013783">
    <property type="entry name" value="Ig-like_fold"/>
</dbReference>
<dbReference type="CDD" id="cd02124">
    <property type="entry name" value="PA_PoS1_like"/>
    <property type="match status" value="1"/>
</dbReference>
<evidence type="ECO:0000256" key="9">
    <source>
        <dbReference type="SAM" id="SignalP"/>
    </source>
</evidence>
<dbReference type="Proteomes" id="UP000011715">
    <property type="component" value="Unassembled WGS sequence"/>
</dbReference>
<evidence type="ECO:0000256" key="1">
    <source>
        <dbReference type="ARBA" id="ARBA00011073"/>
    </source>
</evidence>
<dbReference type="InterPro" id="IPR000209">
    <property type="entry name" value="Peptidase_S8/S53_dom"/>
</dbReference>
<reference evidence="12" key="2">
    <citation type="submission" date="2010-05" db="EMBL/GenBank/DDBJ databases">
        <title>The Genome Sequence of Magnaporthe poae strain ATCC 64411.</title>
        <authorList>
            <consortium name="The Broad Institute Genome Sequencing Platform"/>
            <consortium name="Broad Institute Genome Sequencing Center for Infectious Disease"/>
            <person name="Ma L.-J."/>
            <person name="Dead R."/>
            <person name="Young S."/>
            <person name="Zeng Q."/>
            <person name="Koehrsen M."/>
            <person name="Alvarado L."/>
            <person name="Berlin A."/>
            <person name="Chapman S.B."/>
            <person name="Chen Z."/>
            <person name="Freedman E."/>
            <person name="Gellesch M."/>
            <person name="Goldberg J."/>
            <person name="Griggs A."/>
            <person name="Gujja S."/>
            <person name="Heilman E.R."/>
            <person name="Heiman D."/>
            <person name="Hepburn T."/>
            <person name="Howarth C."/>
            <person name="Jen D."/>
            <person name="Larson L."/>
            <person name="Mehta T."/>
            <person name="Neiman D."/>
            <person name="Pearson M."/>
            <person name="Roberts A."/>
            <person name="Saif S."/>
            <person name="Shea T."/>
            <person name="Shenoy N."/>
            <person name="Sisk P."/>
            <person name="Stolte C."/>
            <person name="Sykes S."/>
            <person name="Walk T."/>
            <person name="White J."/>
            <person name="Yandava C."/>
            <person name="Haas B."/>
            <person name="Nusbaum C."/>
            <person name="Birren B."/>
        </authorList>
    </citation>
    <scope>NUCLEOTIDE SEQUENCE</scope>
    <source>
        <strain evidence="12">ATCC 64411</strain>
    </source>
</reference>
<evidence type="ECO:0000256" key="5">
    <source>
        <dbReference type="ARBA" id="ARBA00022825"/>
    </source>
</evidence>
<name>A0A0C4E3D5_MAGP6</name>
<evidence type="ECO:0000259" key="10">
    <source>
        <dbReference type="Pfam" id="PF00082"/>
    </source>
</evidence>
<feature type="active site" description="Charge relay system" evidence="6 7">
    <location>
        <position position="200"/>
    </location>
</feature>
<dbReference type="EnsemblFungi" id="MAPG_06934T0">
    <property type="protein sequence ID" value="MAPG_06934T0"/>
    <property type="gene ID" value="MAPG_06934"/>
</dbReference>
<dbReference type="PROSITE" id="PS00137">
    <property type="entry name" value="SUBTILASE_HIS"/>
    <property type="match status" value="1"/>
</dbReference>
<dbReference type="OMA" id="HGPGIAK"/>
<sequence>MRLSSVILCLPLTGVLAIERRQESKVASDQEALLHAPKKYILETPPGSNLAELKSKVEAGGGKVLKTFDTPGVFTGMSVEAPDDNADSLEAVAEVARAWPVVRIHLGSLQPLAFSDDAGAANYSIHSHTGVDKLHKEGILGKGARVAVVDTGVDYDHPALGGGFGPGFKIAGGYDLVGDGGWPSIGPKVPDPDPFDTFGHGTHVAGIIAGKSEWFKGVAPEASLYIYKVFAHMRGGGYTDEDTLIDAFLMAFQEGADIISCSIGALSGYSDGPWAVVASRLVEQGVVVTIAAGNNGYDGPVFSSSGAAGKNVIAVASTDPKTVAADPFKATFALGGQSNTSTLAYAPGGFVWTIDELPIIPISLNATAEDDPCAPLPTTTANLSKAIALVRKGACDFVVQQTNLEAFGAKYILFYDTERSFSPPGGIISPDSEVAMIEVKASEAIIATFKAGGNVTADFSKRGDWAVGAYNSAGGIPSEYTSWGTLNELESKPDIAAPGANIYAPYVGGGYAVQSGTSMACPYVAGVAALYIGKHGGRSVHGPGIAKKLTDRIRASGGALPWQISTPADTPINYGFWAPVPQVGGGQIDALKVLRYDTQLTFEPIALNDTAHFSRYHKVDITNSGSGPVTYKFALQPAGTFDAQSPVYENFLAILYELTPYAFSPQVSFPSGTFTVQPGQTRTAQFSFSPPAAGLEAGRLPIYSGKILVSGSNGEELSVPYTGAGFDLKGQLRRNLFSDTTPFQLGGPNRNDIDLYHTYDFNLDWMVQSFPKVYVELKWATRQVRWDIFEAGWDERRWRYPPVAGEAGYVGSATSSIYSGSWAFDPASMDREAVVPLPVASPRSSMGRGTLYPFWWLGKLANGSYIAPGNYTFRFAALLPLGDPGHSDNWDIWKTPEITILPYKV</sequence>
<evidence type="ECO:0000256" key="8">
    <source>
        <dbReference type="RuleBase" id="RU003355"/>
    </source>
</evidence>
<dbReference type="OrthoDB" id="10256524at2759"/>
<dbReference type="InterPro" id="IPR015500">
    <property type="entry name" value="Peptidase_S8_subtilisin-rel"/>
</dbReference>
<keyword evidence="2 7" id="KW-0645">Protease</keyword>
<feature type="active site" description="Charge relay system" evidence="6 7">
    <location>
        <position position="518"/>
    </location>
</feature>